<comment type="caution">
    <text evidence="8">The sequence shown here is derived from an EMBL/GenBank/DDBJ whole genome shotgun (WGS) entry which is preliminary data.</text>
</comment>
<keyword evidence="3 6" id="KW-0812">Transmembrane</keyword>
<gene>
    <name evidence="8" type="ORF">FC27_GL001721</name>
</gene>
<dbReference type="PANTHER" id="PTHR33885">
    <property type="entry name" value="PHAGE SHOCK PROTEIN C"/>
    <property type="match status" value="1"/>
</dbReference>
<evidence type="ECO:0000259" key="7">
    <source>
        <dbReference type="Pfam" id="PF04024"/>
    </source>
</evidence>
<dbReference type="PATRIC" id="fig|1423815.3.peg.1759"/>
<dbReference type="OrthoDB" id="9815286at2"/>
<feature type="transmembrane region" description="Helical" evidence="6">
    <location>
        <begin position="31"/>
        <end position="58"/>
    </location>
</feature>
<dbReference type="STRING" id="1423815.FC27_GL001721"/>
<evidence type="ECO:0000256" key="4">
    <source>
        <dbReference type="ARBA" id="ARBA00022989"/>
    </source>
</evidence>
<keyword evidence="9" id="KW-1185">Reference proteome</keyword>
<proteinExistence type="predicted"/>
<reference evidence="8 9" key="1">
    <citation type="journal article" date="2015" name="Genome Announc.">
        <title>Expanding the biotechnology potential of lactobacilli through comparative genomics of 213 strains and associated genera.</title>
        <authorList>
            <person name="Sun Z."/>
            <person name="Harris H.M."/>
            <person name="McCann A."/>
            <person name="Guo C."/>
            <person name="Argimon S."/>
            <person name="Zhang W."/>
            <person name="Yang X."/>
            <person name="Jeffery I.B."/>
            <person name="Cooney J.C."/>
            <person name="Kagawa T.F."/>
            <person name="Liu W."/>
            <person name="Song Y."/>
            <person name="Salvetti E."/>
            <person name="Wrobel A."/>
            <person name="Rasinkangas P."/>
            <person name="Parkhill J."/>
            <person name="Rea M.C."/>
            <person name="O'Sullivan O."/>
            <person name="Ritari J."/>
            <person name="Douillard F.P."/>
            <person name="Paul Ross R."/>
            <person name="Yang R."/>
            <person name="Briner A.E."/>
            <person name="Felis G.E."/>
            <person name="de Vos W.M."/>
            <person name="Barrangou R."/>
            <person name="Klaenhammer T.R."/>
            <person name="Caufield P.W."/>
            <person name="Cui Y."/>
            <person name="Zhang H."/>
            <person name="O'Toole P.W."/>
        </authorList>
    </citation>
    <scope>NUCLEOTIDE SEQUENCE [LARGE SCALE GENOMIC DNA]</scope>
    <source>
        <strain evidence="8 9">DSM 14857</strain>
    </source>
</reference>
<dbReference type="eggNOG" id="COG1983">
    <property type="taxonomic scope" value="Bacteria"/>
</dbReference>
<evidence type="ECO:0000256" key="5">
    <source>
        <dbReference type="ARBA" id="ARBA00023136"/>
    </source>
</evidence>
<keyword evidence="2" id="KW-1003">Cell membrane</keyword>
<protein>
    <recommendedName>
        <fullName evidence="7">Phage shock protein PspC N-terminal domain-containing protein</fullName>
    </recommendedName>
</protein>
<accession>A0A0R1SEW8</accession>
<dbReference type="EMBL" id="AZFA01000004">
    <property type="protein sequence ID" value="KRL67696.1"/>
    <property type="molecule type" value="Genomic_DNA"/>
</dbReference>
<evidence type="ECO:0000256" key="2">
    <source>
        <dbReference type="ARBA" id="ARBA00022475"/>
    </source>
</evidence>
<organism evidence="8 9">
    <name type="scientific">Companilactobacillus versmoldensis DSM 14857 = KCTC 3814</name>
    <dbReference type="NCBI Taxonomy" id="1423815"/>
    <lineage>
        <taxon>Bacteria</taxon>
        <taxon>Bacillati</taxon>
        <taxon>Bacillota</taxon>
        <taxon>Bacilli</taxon>
        <taxon>Lactobacillales</taxon>
        <taxon>Lactobacillaceae</taxon>
        <taxon>Companilactobacillus</taxon>
    </lineage>
</organism>
<evidence type="ECO:0000256" key="1">
    <source>
        <dbReference type="ARBA" id="ARBA00004162"/>
    </source>
</evidence>
<dbReference type="InterPro" id="IPR052027">
    <property type="entry name" value="PspC"/>
</dbReference>
<dbReference type="GO" id="GO:0005886">
    <property type="term" value="C:plasma membrane"/>
    <property type="evidence" value="ECO:0007669"/>
    <property type="project" value="UniProtKB-SubCell"/>
</dbReference>
<keyword evidence="4 6" id="KW-1133">Transmembrane helix</keyword>
<sequence length="100" mass="11578">MKKRLTRSSTDRLIAGVCGGLGEYFGIDSTWIRLGFIVLIPFSYFLSILVYIACIFLIPENRNIQQTNIKDNMNDVLHRIHYHIDKRDTHGDPQKKKGNK</sequence>
<dbReference type="InterPro" id="IPR007168">
    <property type="entry name" value="Phageshock_PspC_N"/>
</dbReference>
<dbReference type="Pfam" id="PF04024">
    <property type="entry name" value="PspC"/>
    <property type="match status" value="1"/>
</dbReference>
<evidence type="ECO:0000313" key="8">
    <source>
        <dbReference type="EMBL" id="KRL67696.1"/>
    </source>
</evidence>
<name>A0A0R1SEW8_9LACO</name>
<comment type="subcellular location">
    <subcellularLocation>
        <location evidence="1">Cell membrane</location>
        <topology evidence="1">Single-pass membrane protein</topology>
    </subcellularLocation>
</comment>
<dbReference type="PANTHER" id="PTHR33885:SF3">
    <property type="entry name" value="PHAGE SHOCK PROTEIN C"/>
    <property type="match status" value="1"/>
</dbReference>
<feature type="domain" description="Phage shock protein PspC N-terminal" evidence="7">
    <location>
        <begin position="3"/>
        <end position="60"/>
    </location>
</feature>
<dbReference type="Proteomes" id="UP000051647">
    <property type="component" value="Unassembled WGS sequence"/>
</dbReference>
<dbReference type="AlphaFoldDB" id="A0A0R1SEW8"/>
<keyword evidence="5 6" id="KW-0472">Membrane</keyword>
<evidence type="ECO:0000256" key="6">
    <source>
        <dbReference type="SAM" id="Phobius"/>
    </source>
</evidence>
<dbReference type="RefSeq" id="WP_010624245.1">
    <property type="nucleotide sequence ID" value="NZ_AZFA01000004.1"/>
</dbReference>
<evidence type="ECO:0000256" key="3">
    <source>
        <dbReference type="ARBA" id="ARBA00022692"/>
    </source>
</evidence>
<evidence type="ECO:0000313" key="9">
    <source>
        <dbReference type="Proteomes" id="UP000051647"/>
    </source>
</evidence>